<evidence type="ECO:0000313" key="3">
    <source>
        <dbReference type="EnsemblMetazoa" id="GPAI040973-PA"/>
    </source>
</evidence>
<protein>
    <submittedName>
        <fullName evidence="3">Uncharacterized protein</fullName>
    </submittedName>
</protein>
<dbReference type="VEuPathDB" id="VectorBase:GPAI040973"/>
<feature type="region of interest" description="Disordered" evidence="1">
    <location>
        <begin position="137"/>
        <end position="171"/>
    </location>
</feature>
<feature type="compositionally biased region" description="Polar residues" evidence="1">
    <location>
        <begin position="159"/>
        <end position="171"/>
    </location>
</feature>
<evidence type="ECO:0000313" key="4">
    <source>
        <dbReference type="Proteomes" id="UP000092445"/>
    </source>
</evidence>
<evidence type="ECO:0000256" key="2">
    <source>
        <dbReference type="SAM" id="SignalP"/>
    </source>
</evidence>
<keyword evidence="4" id="KW-1185">Reference proteome</keyword>
<name>A0A1B0ACB1_GLOPL</name>
<dbReference type="EnsemblMetazoa" id="GPAI040973-RA">
    <property type="protein sequence ID" value="GPAI040973-PA"/>
    <property type="gene ID" value="GPAI040973"/>
</dbReference>
<reference evidence="3" key="2">
    <citation type="submission" date="2020-05" db="UniProtKB">
        <authorList>
            <consortium name="EnsemblMetazoa"/>
        </authorList>
    </citation>
    <scope>IDENTIFICATION</scope>
    <source>
        <strain evidence="3">IAEA</strain>
    </source>
</reference>
<keyword evidence="2" id="KW-0732">Signal</keyword>
<feature type="chain" id="PRO_5008403716" evidence="2">
    <location>
        <begin position="17"/>
        <end position="171"/>
    </location>
</feature>
<feature type="compositionally biased region" description="Low complexity" evidence="1">
    <location>
        <begin position="92"/>
        <end position="101"/>
    </location>
</feature>
<proteinExistence type="predicted"/>
<sequence>MPMIAAIIINTTTVLSTSLASFNRNSNIDNNGNPNATPSNNSITCHHEHNSNFKTITNNSGSVCHSNFNEMNRSTKVPVPSPKMNSEAERLTGGSTSTKTTSIFGMAPTSPFVKPQQLEQPSCVTHEDVTSLAGASSLNSQYKKSSEKATYLQDDDDNVTNTDEYTTTFAK</sequence>
<feature type="region of interest" description="Disordered" evidence="1">
    <location>
        <begin position="72"/>
        <end position="101"/>
    </location>
</feature>
<dbReference type="AlphaFoldDB" id="A0A1B0ACB1"/>
<accession>A0A1B0ACB1</accession>
<reference evidence="4" key="1">
    <citation type="submission" date="2014-03" db="EMBL/GenBank/DDBJ databases">
        <authorList>
            <person name="Aksoy S."/>
            <person name="Warren W."/>
            <person name="Wilson R.K."/>
        </authorList>
    </citation>
    <scope>NUCLEOTIDE SEQUENCE [LARGE SCALE GENOMIC DNA]</scope>
    <source>
        <strain evidence="4">IAEA</strain>
    </source>
</reference>
<evidence type="ECO:0000256" key="1">
    <source>
        <dbReference type="SAM" id="MobiDB-lite"/>
    </source>
</evidence>
<feature type="signal peptide" evidence="2">
    <location>
        <begin position="1"/>
        <end position="16"/>
    </location>
</feature>
<dbReference type="Proteomes" id="UP000092445">
    <property type="component" value="Unassembled WGS sequence"/>
</dbReference>
<organism evidence="3 4">
    <name type="scientific">Glossina pallidipes</name>
    <name type="common">Tsetse fly</name>
    <dbReference type="NCBI Taxonomy" id="7398"/>
    <lineage>
        <taxon>Eukaryota</taxon>
        <taxon>Metazoa</taxon>
        <taxon>Ecdysozoa</taxon>
        <taxon>Arthropoda</taxon>
        <taxon>Hexapoda</taxon>
        <taxon>Insecta</taxon>
        <taxon>Pterygota</taxon>
        <taxon>Neoptera</taxon>
        <taxon>Endopterygota</taxon>
        <taxon>Diptera</taxon>
        <taxon>Brachycera</taxon>
        <taxon>Muscomorpha</taxon>
        <taxon>Hippoboscoidea</taxon>
        <taxon>Glossinidae</taxon>
        <taxon>Glossina</taxon>
    </lineage>
</organism>